<reference evidence="12 13" key="1">
    <citation type="submission" date="2019-04" db="EMBL/GenBank/DDBJ databases">
        <title>Friends and foes A comparative genomics study of 23 Aspergillus species from section Flavi.</title>
        <authorList>
            <consortium name="DOE Joint Genome Institute"/>
            <person name="Kjaerbolling I."/>
            <person name="Vesth T."/>
            <person name="Frisvad J.C."/>
            <person name="Nybo J.L."/>
            <person name="Theobald S."/>
            <person name="Kildgaard S."/>
            <person name="Isbrandt T."/>
            <person name="Kuo A."/>
            <person name="Sato A."/>
            <person name="Lyhne E.K."/>
            <person name="Kogle M.E."/>
            <person name="Wiebenga A."/>
            <person name="Kun R.S."/>
            <person name="Lubbers R.J."/>
            <person name="Makela M.R."/>
            <person name="Barry K."/>
            <person name="Chovatia M."/>
            <person name="Clum A."/>
            <person name="Daum C."/>
            <person name="Haridas S."/>
            <person name="He G."/>
            <person name="LaButti K."/>
            <person name="Lipzen A."/>
            <person name="Mondo S."/>
            <person name="Riley R."/>
            <person name="Salamov A."/>
            <person name="Simmons B.A."/>
            <person name="Magnuson J.K."/>
            <person name="Henrissat B."/>
            <person name="Mortensen U.H."/>
            <person name="Larsen T.O."/>
            <person name="Devries R.P."/>
            <person name="Grigoriev I.V."/>
            <person name="Machida M."/>
            <person name="Baker S.E."/>
            <person name="Andersen M.R."/>
        </authorList>
    </citation>
    <scope>NUCLEOTIDE SEQUENCE [LARGE SCALE GENOMIC DNA]</scope>
    <source>
        <strain evidence="12 13">CBS 151.66</strain>
    </source>
</reference>
<organism evidence="12 13">
    <name type="scientific">Aspergillus leporis</name>
    <dbReference type="NCBI Taxonomy" id="41062"/>
    <lineage>
        <taxon>Eukaryota</taxon>
        <taxon>Fungi</taxon>
        <taxon>Dikarya</taxon>
        <taxon>Ascomycota</taxon>
        <taxon>Pezizomycotina</taxon>
        <taxon>Eurotiomycetes</taxon>
        <taxon>Eurotiomycetidae</taxon>
        <taxon>Eurotiales</taxon>
        <taxon>Aspergillaceae</taxon>
        <taxon>Aspergillus</taxon>
        <taxon>Aspergillus subgen. Circumdati</taxon>
    </lineage>
</organism>
<dbReference type="UniPathway" id="UPA00196"/>
<dbReference type="AlphaFoldDB" id="A0A5N5XFZ2"/>
<evidence type="ECO:0000256" key="8">
    <source>
        <dbReference type="ARBA" id="ARBA00022989"/>
    </source>
</evidence>
<dbReference type="Proteomes" id="UP000326565">
    <property type="component" value="Unassembled WGS sequence"/>
</dbReference>
<comment type="pathway">
    <text evidence="2 11">Glycolipid biosynthesis; glycosylphosphatidylinositol-anchor biosynthesis.</text>
</comment>
<dbReference type="SMART" id="SM00780">
    <property type="entry name" value="PIG-X"/>
    <property type="match status" value="1"/>
</dbReference>
<gene>
    <name evidence="12" type="ORF">BDV29DRAFT_187931</name>
</gene>
<evidence type="ECO:0000256" key="6">
    <source>
        <dbReference type="ARBA" id="ARBA00022692"/>
    </source>
</evidence>
<keyword evidence="9 11" id="KW-0472">Membrane</keyword>
<keyword evidence="8 11" id="KW-1133">Transmembrane helix</keyword>
<dbReference type="GO" id="GO:0005789">
    <property type="term" value="C:endoplasmic reticulum membrane"/>
    <property type="evidence" value="ECO:0007669"/>
    <property type="project" value="UniProtKB-SubCell"/>
</dbReference>
<keyword evidence="6 11" id="KW-0812">Transmembrane</keyword>
<feature type="transmembrane region" description="Helical" evidence="11">
    <location>
        <begin position="486"/>
        <end position="504"/>
    </location>
</feature>
<dbReference type="OrthoDB" id="5546453at2759"/>
<dbReference type="InterPro" id="IPR042322">
    <property type="entry name" value="Pbn1"/>
</dbReference>
<keyword evidence="5 11" id="KW-0337">GPI-anchor biosynthesis</keyword>
<keyword evidence="10" id="KW-0325">Glycoprotein</keyword>
<evidence type="ECO:0000256" key="2">
    <source>
        <dbReference type="ARBA" id="ARBA00004687"/>
    </source>
</evidence>
<dbReference type="Pfam" id="PF08320">
    <property type="entry name" value="PIG-X"/>
    <property type="match status" value="1"/>
</dbReference>
<keyword evidence="7 11" id="KW-0256">Endoplasmic reticulum</keyword>
<keyword evidence="13" id="KW-1185">Reference proteome</keyword>
<evidence type="ECO:0000256" key="4">
    <source>
        <dbReference type="ARBA" id="ARBA00020410"/>
    </source>
</evidence>
<evidence type="ECO:0000256" key="5">
    <source>
        <dbReference type="ARBA" id="ARBA00022502"/>
    </source>
</evidence>
<sequence length="527" mass="58741">MRRRITFVQRPEAPFSLDQAVLTPDALSIHELDGAREERATFSLDELPSELVRVLEECHQLHVRWASERRYDTFAPFSSRISPGLHVFFTPVYSSHNEDKLDSLCTLLKVFDDGLKCTNPEESFITPPVLSTRFASTAAFQYYNSLPSLDNLVTYIENKICSSTDEQCLRHAASIRSVDSVDINYDSISHSLTVLGYWSQSPTNGWTDKIRKHAAGTDQVEVGLLGAEKATEPEEIKMGGLLGVVGKDDTLSMFNNWFTGTFALQPALFSFPSRHHHLPDDATYSISFASLTGLHPTMTISLPPSSLNPPPAPPDATCALHTYLTLPSSIFGDKYQLSTTDPLFLDSHNLVALRAVAGETDLEAPDWFVSHWGSNWLLELATPAESEKSPEDWNVTIPLHLRYLRPSESGYRSASVPWPVVFWACTAEDGTKMGVNPFDRVNLGWEGLFGTRTMFYQLHPSSDRLVEEVEVPVLRLDGEGFFQSKIIELGTVIVIGLGSLWVLWKLGLVARSFGTRSQKSNREGKAE</sequence>
<dbReference type="EMBL" id="ML732158">
    <property type="protein sequence ID" value="KAB8078414.1"/>
    <property type="molecule type" value="Genomic_DNA"/>
</dbReference>
<evidence type="ECO:0000313" key="13">
    <source>
        <dbReference type="Proteomes" id="UP000326565"/>
    </source>
</evidence>
<dbReference type="GO" id="GO:0000030">
    <property type="term" value="F:mannosyltransferase activity"/>
    <property type="evidence" value="ECO:0007669"/>
    <property type="project" value="TreeGrafter"/>
</dbReference>
<protein>
    <recommendedName>
        <fullName evidence="4 11">Protein PBN1</fullName>
    </recommendedName>
</protein>
<name>A0A5N5XFZ2_9EURO</name>
<evidence type="ECO:0000256" key="1">
    <source>
        <dbReference type="ARBA" id="ARBA00004643"/>
    </source>
</evidence>
<evidence type="ECO:0000256" key="3">
    <source>
        <dbReference type="ARBA" id="ARBA00010345"/>
    </source>
</evidence>
<dbReference type="InterPro" id="IPR013233">
    <property type="entry name" value="PIG-X/PBN1"/>
</dbReference>
<dbReference type="GO" id="GO:1990529">
    <property type="term" value="C:glycosylphosphatidylinositol-mannosyltransferase I complex"/>
    <property type="evidence" value="ECO:0007669"/>
    <property type="project" value="TreeGrafter"/>
</dbReference>
<comment type="function">
    <text evidence="11">Required for proper folding and/or the stability of a subset of proteins in the endoplasmic reticulum. Component of glycosylphosphatidylinositol-mannosyltransferase 1 which transfers the first of the 4 mannoses in the GPI-anchor precursors during GPI-anchor biosynthesis. Probably acts by stabilizing the mannosyltransferase GPI14.</text>
</comment>
<accession>A0A5N5XFZ2</accession>
<comment type="similarity">
    <text evidence="3 11">Belongs to the PIGX family.</text>
</comment>
<dbReference type="GO" id="GO:0006506">
    <property type="term" value="P:GPI anchor biosynthetic process"/>
    <property type="evidence" value="ECO:0007669"/>
    <property type="project" value="UniProtKB-UniPathway"/>
</dbReference>
<evidence type="ECO:0000256" key="10">
    <source>
        <dbReference type="ARBA" id="ARBA00023180"/>
    </source>
</evidence>
<dbReference type="PANTHER" id="PTHR28533:SF1">
    <property type="entry name" value="PROTEIN PBN1"/>
    <property type="match status" value="1"/>
</dbReference>
<proteinExistence type="inferred from homology"/>
<evidence type="ECO:0000313" key="12">
    <source>
        <dbReference type="EMBL" id="KAB8078414.1"/>
    </source>
</evidence>
<comment type="subcellular location">
    <subcellularLocation>
        <location evidence="11">Endoplasmic reticulum membrane</location>
        <topology evidence="11">Single-pass membrane protein</topology>
    </subcellularLocation>
    <subcellularLocation>
        <location evidence="1">Endoplasmic reticulum membrane</location>
        <topology evidence="1">Single-pass type III membrane protein</topology>
    </subcellularLocation>
</comment>
<evidence type="ECO:0000256" key="11">
    <source>
        <dbReference type="RuleBase" id="RU366056"/>
    </source>
</evidence>
<evidence type="ECO:0000256" key="9">
    <source>
        <dbReference type="ARBA" id="ARBA00023136"/>
    </source>
</evidence>
<evidence type="ECO:0000256" key="7">
    <source>
        <dbReference type="ARBA" id="ARBA00022824"/>
    </source>
</evidence>
<dbReference type="PANTHER" id="PTHR28533">
    <property type="entry name" value="PROTEIN PBN1"/>
    <property type="match status" value="1"/>
</dbReference>